<keyword evidence="3" id="KW-1185">Reference proteome</keyword>
<evidence type="ECO:0000256" key="1">
    <source>
        <dbReference type="SAM" id="Phobius"/>
    </source>
</evidence>
<keyword evidence="1" id="KW-0812">Transmembrane</keyword>
<feature type="transmembrane region" description="Helical" evidence="1">
    <location>
        <begin position="104"/>
        <end position="128"/>
    </location>
</feature>
<reference evidence="2" key="1">
    <citation type="journal article" date="2020" name="Stud. Mycol.">
        <title>101 Dothideomycetes genomes: a test case for predicting lifestyles and emergence of pathogens.</title>
        <authorList>
            <person name="Haridas S."/>
            <person name="Albert R."/>
            <person name="Binder M."/>
            <person name="Bloem J."/>
            <person name="Labutti K."/>
            <person name="Salamov A."/>
            <person name="Andreopoulos B."/>
            <person name="Baker S."/>
            <person name="Barry K."/>
            <person name="Bills G."/>
            <person name="Bluhm B."/>
            <person name="Cannon C."/>
            <person name="Castanera R."/>
            <person name="Culley D."/>
            <person name="Daum C."/>
            <person name="Ezra D."/>
            <person name="Gonzalez J."/>
            <person name="Henrissat B."/>
            <person name="Kuo A."/>
            <person name="Liang C."/>
            <person name="Lipzen A."/>
            <person name="Lutzoni F."/>
            <person name="Magnuson J."/>
            <person name="Mondo S."/>
            <person name="Nolan M."/>
            <person name="Ohm R."/>
            <person name="Pangilinan J."/>
            <person name="Park H.-J."/>
            <person name="Ramirez L."/>
            <person name="Alfaro M."/>
            <person name="Sun H."/>
            <person name="Tritt A."/>
            <person name="Yoshinaga Y."/>
            <person name="Zwiers L.-H."/>
            <person name="Turgeon B."/>
            <person name="Goodwin S."/>
            <person name="Spatafora J."/>
            <person name="Crous P."/>
            <person name="Grigoriev I."/>
        </authorList>
    </citation>
    <scope>NUCLEOTIDE SEQUENCE</scope>
    <source>
        <strain evidence="2">CBS 107.79</strain>
    </source>
</reference>
<dbReference type="OrthoDB" id="3800514at2759"/>
<evidence type="ECO:0000313" key="2">
    <source>
        <dbReference type="EMBL" id="KAF1975427.1"/>
    </source>
</evidence>
<feature type="transmembrane region" description="Helical" evidence="1">
    <location>
        <begin position="168"/>
        <end position="188"/>
    </location>
</feature>
<proteinExistence type="predicted"/>
<keyword evidence="1" id="KW-1133">Transmembrane helix</keyword>
<keyword evidence="1" id="KW-0472">Membrane</keyword>
<feature type="transmembrane region" description="Helical" evidence="1">
    <location>
        <begin position="45"/>
        <end position="63"/>
    </location>
</feature>
<gene>
    <name evidence="2" type="ORF">BU23DRAFT_597619</name>
</gene>
<feature type="transmembrane region" description="Helical" evidence="1">
    <location>
        <begin position="134"/>
        <end position="156"/>
    </location>
</feature>
<sequence>MRDLSPAALICAVLSGLLGLAQVFRLWDSKPLLRESCASVTRRNFLLAFYFTVYFVAILVLFFEVTSSLAPQSLFELSWLNGFCVEAVFLQRNFSIPKDIRGSLILRILAIFIAAAASLLQGVGFAISFSDAGIGRYLAFAGARILHVSAAAVFIFPLKYKVARHRKPVLFALTYTFAAVGGFCFIPISNGDIFLLANCILECVVNFALLASAQIKSHKEDGHLAASLRLRNDSLKTEDTADEAESGPLRIEVTETVAVCVEQHGLPTPPPSPVPAEPFISRSESTTLRPDSKTCEALRCSILDITVSERCVVHARVLAQWAIQHG</sequence>
<dbReference type="AlphaFoldDB" id="A0A6A5VQB1"/>
<feature type="non-terminal residue" evidence="2">
    <location>
        <position position="326"/>
    </location>
</feature>
<evidence type="ECO:0000313" key="3">
    <source>
        <dbReference type="Proteomes" id="UP000800036"/>
    </source>
</evidence>
<name>A0A6A5VQB1_9PLEO</name>
<organism evidence="2 3">
    <name type="scientific">Bimuria novae-zelandiae CBS 107.79</name>
    <dbReference type="NCBI Taxonomy" id="1447943"/>
    <lineage>
        <taxon>Eukaryota</taxon>
        <taxon>Fungi</taxon>
        <taxon>Dikarya</taxon>
        <taxon>Ascomycota</taxon>
        <taxon>Pezizomycotina</taxon>
        <taxon>Dothideomycetes</taxon>
        <taxon>Pleosporomycetidae</taxon>
        <taxon>Pleosporales</taxon>
        <taxon>Massarineae</taxon>
        <taxon>Didymosphaeriaceae</taxon>
        <taxon>Bimuria</taxon>
    </lineage>
</organism>
<dbReference type="EMBL" id="ML976670">
    <property type="protein sequence ID" value="KAF1975427.1"/>
    <property type="molecule type" value="Genomic_DNA"/>
</dbReference>
<accession>A0A6A5VQB1</accession>
<dbReference type="Proteomes" id="UP000800036">
    <property type="component" value="Unassembled WGS sequence"/>
</dbReference>
<protein>
    <submittedName>
        <fullName evidence="2">Uncharacterized protein</fullName>
    </submittedName>
</protein>